<organism evidence="15 16">
    <name type="scientific">Stegodyphus mimosarum</name>
    <name type="common">African social velvet spider</name>
    <dbReference type="NCBI Taxonomy" id="407821"/>
    <lineage>
        <taxon>Eukaryota</taxon>
        <taxon>Metazoa</taxon>
        <taxon>Ecdysozoa</taxon>
        <taxon>Arthropoda</taxon>
        <taxon>Chelicerata</taxon>
        <taxon>Arachnida</taxon>
        <taxon>Araneae</taxon>
        <taxon>Araneomorphae</taxon>
        <taxon>Entelegynae</taxon>
        <taxon>Eresoidea</taxon>
        <taxon>Eresidae</taxon>
        <taxon>Stegodyphus</taxon>
    </lineage>
</organism>
<evidence type="ECO:0000256" key="10">
    <source>
        <dbReference type="ARBA" id="ARBA00022949"/>
    </source>
</evidence>
<dbReference type="GO" id="GO:0005912">
    <property type="term" value="C:adherens junction"/>
    <property type="evidence" value="ECO:0007669"/>
    <property type="project" value="UniProtKB-SubCell"/>
</dbReference>
<proteinExistence type="inferred from homology"/>
<accession>A0A087UMP9</accession>
<dbReference type="AlphaFoldDB" id="A0A087UMP9"/>
<keyword evidence="11" id="KW-0472">Membrane</keyword>
<evidence type="ECO:0000256" key="5">
    <source>
        <dbReference type="ARBA" id="ARBA00014125"/>
    </source>
</evidence>
<dbReference type="InterPro" id="IPR006077">
    <property type="entry name" value="Vinculin/catenin"/>
</dbReference>
<evidence type="ECO:0000256" key="13">
    <source>
        <dbReference type="ARBA" id="ARBA00023212"/>
    </source>
</evidence>
<dbReference type="Proteomes" id="UP000054359">
    <property type="component" value="Unassembled WGS sequence"/>
</dbReference>
<dbReference type="InterPro" id="IPR036723">
    <property type="entry name" value="Alpha-catenin/vinculin-like_sf"/>
</dbReference>
<keyword evidence="13" id="KW-0206">Cytoskeleton</keyword>
<dbReference type="PRINTS" id="PR00806">
    <property type="entry name" value="VINCULIN"/>
</dbReference>
<keyword evidence="9" id="KW-0130">Cell adhesion</keyword>
<dbReference type="OrthoDB" id="29742at2759"/>
<evidence type="ECO:0000256" key="11">
    <source>
        <dbReference type="ARBA" id="ARBA00023136"/>
    </source>
</evidence>
<dbReference type="InterPro" id="IPR000633">
    <property type="entry name" value="Vinculin_CS"/>
</dbReference>
<dbReference type="GO" id="GO:0005886">
    <property type="term" value="C:plasma membrane"/>
    <property type="evidence" value="ECO:0007669"/>
    <property type="project" value="UniProtKB-SubCell"/>
</dbReference>
<keyword evidence="10" id="KW-0965">Cell junction</keyword>
<dbReference type="Gene3D" id="1.20.120.230">
    <property type="entry name" value="Alpha-catenin/vinculin-like"/>
    <property type="match status" value="4"/>
</dbReference>
<evidence type="ECO:0000256" key="7">
    <source>
        <dbReference type="ARBA" id="ARBA00022490"/>
    </source>
</evidence>
<evidence type="ECO:0000256" key="6">
    <source>
        <dbReference type="ARBA" id="ARBA00022475"/>
    </source>
</evidence>
<dbReference type="GO" id="GO:0051015">
    <property type="term" value="F:actin filament binding"/>
    <property type="evidence" value="ECO:0007669"/>
    <property type="project" value="InterPro"/>
</dbReference>
<evidence type="ECO:0000256" key="8">
    <source>
        <dbReference type="ARBA" id="ARBA00022737"/>
    </source>
</evidence>
<feature type="compositionally biased region" description="Pro residues" evidence="14">
    <location>
        <begin position="790"/>
        <end position="808"/>
    </location>
</feature>
<evidence type="ECO:0000256" key="3">
    <source>
        <dbReference type="ARBA" id="ARBA00004536"/>
    </source>
</evidence>
<feature type="non-terminal residue" evidence="15">
    <location>
        <position position="994"/>
    </location>
</feature>
<keyword evidence="6" id="KW-1003">Cell membrane</keyword>
<comment type="subcellular location">
    <subcellularLocation>
        <location evidence="3">Cell junction</location>
        <location evidence="3">Adherens junction</location>
    </subcellularLocation>
    <subcellularLocation>
        <location evidence="2">Cell membrane</location>
        <topology evidence="2">Peripheral membrane protein</topology>
        <orientation evidence="2">Cytoplasmic side</orientation>
    </subcellularLocation>
    <subcellularLocation>
        <location evidence="1">Cytoplasm</location>
        <location evidence="1">Cytoskeleton</location>
    </subcellularLocation>
</comment>
<evidence type="ECO:0000256" key="2">
    <source>
        <dbReference type="ARBA" id="ARBA00004413"/>
    </source>
</evidence>
<dbReference type="STRING" id="407821.A0A087UMP9"/>
<feature type="region of interest" description="Disordered" evidence="14">
    <location>
        <begin position="776"/>
        <end position="814"/>
    </location>
</feature>
<gene>
    <name evidence="15" type="ORF">X975_11309</name>
</gene>
<dbReference type="GO" id="GO:0005198">
    <property type="term" value="F:structural molecule activity"/>
    <property type="evidence" value="ECO:0007669"/>
    <property type="project" value="InterPro"/>
</dbReference>
<dbReference type="GO" id="GO:0015629">
    <property type="term" value="C:actin cytoskeleton"/>
    <property type="evidence" value="ECO:0007669"/>
    <property type="project" value="InterPro"/>
</dbReference>
<evidence type="ECO:0000256" key="12">
    <source>
        <dbReference type="ARBA" id="ARBA00023203"/>
    </source>
</evidence>
<evidence type="ECO:0000313" key="15">
    <source>
        <dbReference type="EMBL" id="KFM78638.1"/>
    </source>
</evidence>
<dbReference type="Gene3D" id="1.20.120.810">
    <property type="entry name" value="Vinculin, Vh2 four-helix bundle"/>
    <property type="match status" value="2"/>
</dbReference>
<keyword evidence="16" id="KW-1185">Reference proteome</keyword>
<evidence type="ECO:0000313" key="16">
    <source>
        <dbReference type="Proteomes" id="UP000054359"/>
    </source>
</evidence>
<keyword evidence="12" id="KW-0009">Actin-binding</keyword>
<dbReference type="FunFam" id="1.20.120.230:FF:000010">
    <property type="entry name" value="Vinculin a"/>
    <property type="match status" value="1"/>
</dbReference>
<dbReference type="SUPFAM" id="SSF47220">
    <property type="entry name" value="alpha-catenin/vinculin-like"/>
    <property type="match status" value="6"/>
</dbReference>
<protein>
    <recommendedName>
        <fullName evidence="5">Vinculin</fullName>
    </recommendedName>
</protein>
<dbReference type="PROSITE" id="PS00664">
    <property type="entry name" value="VINCULIN_2"/>
    <property type="match status" value="2"/>
</dbReference>
<keyword evidence="8" id="KW-0677">Repeat</keyword>
<evidence type="ECO:0000256" key="4">
    <source>
        <dbReference type="ARBA" id="ARBA00008376"/>
    </source>
</evidence>
<dbReference type="Pfam" id="PF01044">
    <property type="entry name" value="Vinculin"/>
    <property type="match status" value="1"/>
</dbReference>
<keyword evidence="7" id="KW-0963">Cytoplasm</keyword>
<dbReference type="OMA" id="ANNLCEL"/>
<evidence type="ECO:0000256" key="1">
    <source>
        <dbReference type="ARBA" id="ARBA00004245"/>
    </source>
</evidence>
<dbReference type="PANTHER" id="PTHR46180">
    <property type="entry name" value="VINCULIN"/>
    <property type="match status" value="1"/>
</dbReference>
<dbReference type="EMBL" id="KK120598">
    <property type="protein sequence ID" value="KFM78638.1"/>
    <property type="molecule type" value="Genomic_DNA"/>
</dbReference>
<name>A0A087UMP9_STEMI</name>
<dbReference type="GO" id="GO:0007155">
    <property type="term" value="P:cell adhesion"/>
    <property type="evidence" value="ECO:0007669"/>
    <property type="project" value="UniProtKB-KW"/>
</dbReference>
<evidence type="ECO:0000256" key="9">
    <source>
        <dbReference type="ARBA" id="ARBA00022889"/>
    </source>
</evidence>
<comment type="similarity">
    <text evidence="4">Belongs to the vinculin/alpha-catenin family.</text>
</comment>
<dbReference type="InterPro" id="IPR017997">
    <property type="entry name" value="Vinculin"/>
</dbReference>
<evidence type="ECO:0000256" key="14">
    <source>
        <dbReference type="SAM" id="MobiDB-lite"/>
    </source>
</evidence>
<sequence>MSVFHTKTIQSILEPVAQQVSRLVILHEEAEDGNAMPDLSRPVQAVSRAVANLVKVGRETIDTSDDPIFKQDMPAALQRVEKASKLLEEASVMLGCDPYSQPARKKLIEGSKGILQDTYGLLLCFDESEVRKIIRECKRVLDYLAVAEVIESMEDLVQFVKDLSPCLTKVSREVDAREKELIHQVHRDILIRCLESVKSLAPILICSMKIFVQILSQGGKGVEEAAENRNYLAQRMTDEINEIIRVLQLTSYDEDEWDADNLTVMKKAQNAMDGKLEAAHDWLEDPTTVVGGVGEKALRQILEYAERVADRCLPPDNSAIQKMCGDITAMTNALCELRQEGKGTTPQAEALARGISQKLRELIRLVSQGISNVERSSIQQPAHTLRGRIEQARAWLTNPSFNDNGLGHEAIQLVVEDGRKIISSCPVAEEMSIQKLCSETESLSRQLAEMCRMGQGSSYQAVTIAQTISGKLEELKNKIQETIVSKVVRDFIDITTPLKQFTDAVLSPEGTPNREMNFSEKAQVLSNFSQRMAGTARSVATGGSANKKLAEMLLISANQLESLTPQLINAGRIRMSYPDNKAADEHFENLRDQYAESVEKMRSLVDEATDTVSFIKMSEDNILKHTKACEEAIANGLPQKMVENTSSIARLANRVLMMAKQESDNSEDTYFVERVNQAADLLQSTVTPMVQNAKMVALNISDPKAIACWRSSNKALITAVGQVHYAVLVSPDLPPEIPPPPDMSALNLNEKLRQQEVNVPDFEEIFKVDTNVFASAPPCSIPPKRDEAPPRPPLPNSEENPPPRPPPPETDDEFEAHFPIIQPNQPIMVAAHGLHQEVKQWSSKDNEIIAAAKKMALLMAKLSQLVRGDGGSKRDLIACSKDIAEASKEVTRLAKELARMCTDKRMRTNILQVCERIPTISTQLRILSTVKATMLAGQGTDEDLEATEMLVGNAQNLMQSVKETVRACEAASIKIRTDSGIRVRWIRKQPWYQY</sequence>
<reference evidence="15 16" key="1">
    <citation type="submission" date="2013-11" db="EMBL/GenBank/DDBJ databases">
        <title>Genome sequencing of Stegodyphus mimosarum.</title>
        <authorList>
            <person name="Bechsgaard J."/>
        </authorList>
    </citation>
    <scope>NUCLEOTIDE SEQUENCE [LARGE SCALE GENOMIC DNA]</scope>
</reference>